<evidence type="ECO:0000313" key="1">
    <source>
        <dbReference type="EMBL" id="MPC84736.1"/>
    </source>
</evidence>
<comment type="caution">
    <text evidence="1">The sequence shown here is derived from an EMBL/GenBank/DDBJ whole genome shotgun (WGS) entry which is preliminary data.</text>
</comment>
<dbReference type="Proteomes" id="UP000324222">
    <property type="component" value="Unassembled WGS sequence"/>
</dbReference>
<organism evidence="1 2">
    <name type="scientific">Portunus trituberculatus</name>
    <name type="common">Swimming crab</name>
    <name type="synonym">Neptunus trituberculatus</name>
    <dbReference type="NCBI Taxonomy" id="210409"/>
    <lineage>
        <taxon>Eukaryota</taxon>
        <taxon>Metazoa</taxon>
        <taxon>Ecdysozoa</taxon>
        <taxon>Arthropoda</taxon>
        <taxon>Crustacea</taxon>
        <taxon>Multicrustacea</taxon>
        <taxon>Malacostraca</taxon>
        <taxon>Eumalacostraca</taxon>
        <taxon>Eucarida</taxon>
        <taxon>Decapoda</taxon>
        <taxon>Pleocyemata</taxon>
        <taxon>Brachyura</taxon>
        <taxon>Eubrachyura</taxon>
        <taxon>Portunoidea</taxon>
        <taxon>Portunidae</taxon>
        <taxon>Portuninae</taxon>
        <taxon>Portunus</taxon>
    </lineage>
</organism>
<protein>
    <submittedName>
        <fullName evidence="1">Uncharacterized protein</fullName>
    </submittedName>
</protein>
<reference evidence="1 2" key="1">
    <citation type="submission" date="2019-05" db="EMBL/GenBank/DDBJ databases">
        <title>Another draft genome of Portunus trituberculatus and its Hox gene families provides insights of decapod evolution.</title>
        <authorList>
            <person name="Jeong J.-H."/>
            <person name="Song I."/>
            <person name="Kim S."/>
            <person name="Choi T."/>
            <person name="Kim D."/>
            <person name="Ryu S."/>
            <person name="Kim W."/>
        </authorList>
    </citation>
    <scope>NUCLEOTIDE SEQUENCE [LARGE SCALE GENOMIC DNA]</scope>
    <source>
        <tissue evidence="1">Muscle</tissue>
    </source>
</reference>
<evidence type="ECO:0000313" key="2">
    <source>
        <dbReference type="Proteomes" id="UP000324222"/>
    </source>
</evidence>
<dbReference type="AlphaFoldDB" id="A0A5B7ISW5"/>
<dbReference type="EMBL" id="VSRR010066279">
    <property type="protein sequence ID" value="MPC84736.1"/>
    <property type="molecule type" value="Genomic_DNA"/>
</dbReference>
<gene>
    <name evidence="1" type="ORF">E2C01_079485</name>
</gene>
<keyword evidence="2" id="KW-1185">Reference proteome</keyword>
<proteinExistence type="predicted"/>
<name>A0A5B7ISW5_PORTR</name>
<dbReference type="OrthoDB" id="5978072at2759"/>
<accession>A0A5B7ISW5</accession>
<sequence length="59" mass="7108">MVNNFRPTQNMYHRPVRTNIDFTNGRNLNCPTMARQMYYTGELRSLPVFLFFLFCRKGE</sequence>